<comment type="caution">
    <text evidence="1">The sequence shown here is derived from an EMBL/GenBank/DDBJ whole genome shotgun (WGS) entry which is preliminary data.</text>
</comment>
<evidence type="ECO:0000313" key="2">
    <source>
        <dbReference type="Proteomes" id="UP000830395"/>
    </source>
</evidence>
<name>A0ACC5YVE4_9TELE</name>
<proteinExistence type="predicted"/>
<protein>
    <submittedName>
        <fullName evidence="1">Uncharacterized protein</fullName>
    </submittedName>
</protein>
<keyword evidence="2" id="KW-1185">Reference proteome</keyword>
<dbReference type="Proteomes" id="UP000830395">
    <property type="component" value="Chromosome 13"/>
</dbReference>
<dbReference type="EMBL" id="CM040987">
    <property type="protein sequence ID" value="MCJ8739572.1"/>
    <property type="molecule type" value="Genomic_DNA"/>
</dbReference>
<organism evidence="1 2">
    <name type="scientific">Pangasius djambal</name>
    <dbReference type="NCBI Taxonomy" id="1691987"/>
    <lineage>
        <taxon>Eukaryota</taxon>
        <taxon>Metazoa</taxon>
        <taxon>Chordata</taxon>
        <taxon>Craniata</taxon>
        <taxon>Vertebrata</taxon>
        <taxon>Euteleostomi</taxon>
        <taxon>Actinopterygii</taxon>
        <taxon>Neopterygii</taxon>
        <taxon>Teleostei</taxon>
        <taxon>Ostariophysi</taxon>
        <taxon>Siluriformes</taxon>
        <taxon>Pangasiidae</taxon>
        <taxon>Pangasius</taxon>
    </lineage>
</organism>
<accession>A0ACC5YVE4</accession>
<sequence length="1039" mass="114464">MVSTMNSNSLQQNFILFLEKTKESKEAPRNLNGRLNCEKCRFSTKDTALFERHVAQHEEVTFSCTICNHISYSRVESQRHLVKHKGSFPYKCNWCTYGAVRRDYMVKHIQRIHGKSADGIFTTDCTKKMEGTKGLCLPTPRTLGGPSCDVKVVGHSAGNVSSLLSSACQIRPSAPYHVTSTTCGLPIITSQPYIVPSTTHTVCKVTQGIVNPPNVTVKEVGPTVGKAIEYIKKMTEKTSLEKTAVTSALPRVHVGISGDRAVQQKPPLQSQVVGTTEKTAIQSKIIPKIQVGLPITNNNHLKTLLSSQREAPVEQKSVISGAVQNIPLAHVVQRPVPSSANTTIPVERFRQGIPSIKRGAPTSVKNSQRKARPNILVRTPPMTLESSTKSDVQVGLLAPLNQPIQHSRPLMIPSPEERNPPRSSVQVELLAPLNQPIQHNKPLTVSCPEEITIPAGCLVELVEVKNVNGTRELELRLVPQQLTGPQQGDLKSTTESATTSRLSFKCRVATDDNQPINMNHEINTPKANAITEHLVQRSHLKKLSADDKANMKNETEVNEKVLCSRKIGPHVPGSSSKWFHTVSRSLVSNPSESARFTQQLCAGQKNVATEPVKPLSHVHCTVKNMSPHASNKNITAEGLKYELRAAQLTTNKQEDAELSYQGLPVISSVFSLCPIPQDTLSHIHAREGEARISVDSRSKESIKNTDNPRVCRPTLKTEDETRLLTDSVHKLGQLAEKKEEILEEPKAPEDIVKEKLDAMGEKTFANDEEDKITPKLSRSSTDALQTDLSSNMNSSSVSKTDCSTQPEKLEKTKLESEKSLLAKNDSPLASSMNPIVALIRMPSLEFFSLSESANNVQEKRNSEESITARPVVCCTSNQQNLQERTIKLVLKRKRSESNTAQDKRIGLVCIDIPPTNKKAKKEKKRAKKHKSSKDQQVLGKSTMGKMCLTPLKDDQLVKLPGPNQPVVVLNHPNPLVQMVSAEGQHCRNSAPNLCNQDGTILPKPVRTCPAFKMTLKKVQGQKYQVTELLLKGVSENTVL</sequence>
<gene>
    <name evidence="1" type="ORF">PDJAM_G00048790</name>
</gene>
<evidence type="ECO:0000313" key="1">
    <source>
        <dbReference type="EMBL" id="MCJ8739572.1"/>
    </source>
</evidence>
<reference evidence="1" key="1">
    <citation type="submission" date="2020-02" db="EMBL/GenBank/DDBJ databases">
        <title>Genome sequencing of the panga catfish, Pangasius djambal.</title>
        <authorList>
            <person name="Wen M."/>
            <person name="Zahm M."/>
            <person name="Roques C."/>
            <person name="Cabau C."/>
            <person name="Klopp C."/>
            <person name="Donnadieu C."/>
            <person name="Jouanno E."/>
            <person name="Avarre J.-C."/>
            <person name="Campet M."/>
            <person name="Ha T."/>
            <person name="Dugue R."/>
            <person name="Lampietro C."/>
            <person name="Louis A."/>
            <person name="Herpin A."/>
            <person name="Echchiki A."/>
            <person name="Berthelot C."/>
            <person name="Parey E."/>
            <person name="Roest-Crollius H."/>
            <person name="Braasch I."/>
            <person name="Postlethwait J.H."/>
            <person name="Bobe J."/>
            <person name="Montfort J."/>
            <person name="Bouchez O."/>
            <person name="Begum T."/>
            <person name="Schartl M."/>
            <person name="Gustiano R."/>
            <person name="Guiguen Y."/>
        </authorList>
    </citation>
    <scope>NUCLEOTIDE SEQUENCE</scope>
    <source>
        <strain evidence="1">Pdj_M5554</strain>
    </source>
</reference>